<dbReference type="Pfam" id="PF17802">
    <property type="entry name" value="SpaA"/>
    <property type="match status" value="2"/>
</dbReference>
<evidence type="ECO:0000256" key="2">
    <source>
        <dbReference type="ARBA" id="ARBA00007257"/>
    </source>
</evidence>
<feature type="domain" description="Gram-positive cocci surface proteins LPxTG" evidence="10">
    <location>
        <begin position="754"/>
        <end position="785"/>
    </location>
</feature>
<dbReference type="Gene3D" id="2.60.40.10">
    <property type="entry name" value="Immunoglobulins"/>
    <property type="match status" value="2"/>
</dbReference>
<evidence type="ECO:0000256" key="3">
    <source>
        <dbReference type="ARBA" id="ARBA00022512"/>
    </source>
</evidence>
<feature type="compositionally biased region" description="Polar residues" evidence="7">
    <location>
        <begin position="714"/>
        <end position="730"/>
    </location>
</feature>
<gene>
    <name evidence="11" type="ORF">PGRAN_16167</name>
</gene>
<feature type="chain" id="PRO_5004888874" evidence="9">
    <location>
        <begin position="29"/>
        <end position="785"/>
    </location>
</feature>
<dbReference type="PANTHER" id="PTHR36108">
    <property type="entry name" value="COLOSSIN-B-RELATED"/>
    <property type="match status" value="1"/>
</dbReference>
<name>W7BBR7_9LIST</name>
<dbReference type="InterPro" id="IPR008966">
    <property type="entry name" value="Adhesion_dom_sf"/>
</dbReference>
<comment type="subcellular location">
    <subcellularLocation>
        <location evidence="1">Secreted</location>
        <location evidence="1">Cell wall</location>
        <topology evidence="1">Peptidoglycan-anchor</topology>
    </subcellularLocation>
</comment>
<dbReference type="NCBIfam" id="TIGR01167">
    <property type="entry name" value="LPXTG_anchor"/>
    <property type="match status" value="1"/>
</dbReference>
<dbReference type="PROSITE" id="PS50847">
    <property type="entry name" value="GRAM_POS_ANCHORING"/>
    <property type="match status" value="1"/>
</dbReference>
<dbReference type="STRING" id="1265819.PGRAN_16167"/>
<evidence type="ECO:0000313" key="12">
    <source>
        <dbReference type="Proteomes" id="UP000019253"/>
    </source>
</evidence>
<evidence type="ECO:0000256" key="1">
    <source>
        <dbReference type="ARBA" id="ARBA00004168"/>
    </source>
</evidence>
<dbReference type="SUPFAM" id="SSF49478">
    <property type="entry name" value="Cna protein B-type domain"/>
    <property type="match status" value="2"/>
</dbReference>
<keyword evidence="5 9" id="KW-0732">Signal</keyword>
<keyword evidence="12" id="KW-1185">Reference proteome</keyword>
<proteinExistence type="inferred from homology"/>
<keyword evidence="3" id="KW-0134">Cell wall</keyword>
<feature type="region of interest" description="Disordered" evidence="7">
    <location>
        <begin position="712"/>
        <end position="736"/>
    </location>
</feature>
<keyword evidence="8" id="KW-1133">Transmembrane helix</keyword>
<accession>W7BBR7</accession>
<dbReference type="PANTHER" id="PTHR36108:SF13">
    <property type="entry name" value="COLOSSIN-B-RELATED"/>
    <property type="match status" value="1"/>
</dbReference>
<evidence type="ECO:0000259" key="10">
    <source>
        <dbReference type="PROSITE" id="PS50847"/>
    </source>
</evidence>
<dbReference type="InterPro" id="IPR019931">
    <property type="entry name" value="LPXTG_anchor"/>
</dbReference>
<feature type="transmembrane region" description="Helical" evidence="8">
    <location>
        <begin position="764"/>
        <end position="781"/>
    </location>
</feature>
<dbReference type="PATRIC" id="fig|1265819.5.peg.3220"/>
<dbReference type="Pfam" id="PF00746">
    <property type="entry name" value="Gram_pos_anchor"/>
    <property type="match status" value="1"/>
</dbReference>
<dbReference type="EMBL" id="AODD01000039">
    <property type="protein sequence ID" value="EUJ17353.1"/>
    <property type="molecule type" value="Genomic_DNA"/>
</dbReference>
<keyword evidence="8" id="KW-0472">Membrane</keyword>
<keyword evidence="8" id="KW-0812">Transmembrane</keyword>
<dbReference type="OrthoDB" id="2056845at2"/>
<evidence type="ECO:0000256" key="8">
    <source>
        <dbReference type="SAM" id="Phobius"/>
    </source>
</evidence>
<comment type="similarity">
    <text evidence="2">Belongs to the serine-aspartate repeat-containing protein (SDr) family.</text>
</comment>
<dbReference type="InterPro" id="IPR041033">
    <property type="entry name" value="SpaA_PFL_dom_1"/>
</dbReference>
<dbReference type="SUPFAM" id="SSF49401">
    <property type="entry name" value="Bacterial adhesins"/>
    <property type="match status" value="1"/>
</dbReference>
<evidence type="ECO:0000256" key="9">
    <source>
        <dbReference type="SAM" id="SignalP"/>
    </source>
</evidence>
<organism evidence="11 12">
    <name type="scientific">Listeria grandensis FSL F6-0971</name>
    <dbReference type="NCBI Taxonomy" id="1265819"/>
    <lineage>
        <taxon>Bacteria</taxon>
        <taxon>Bacillati</taxon>
        <taxon>Bacillota</taxon>
        <taxon>Bacilli</taxon>
        <taxon>Bacillales</taxon>
        <taxon>Listeriaceae</taxon>
        <taxon>Listeria</taxon>
    </lineage>
</organism>
<evidence type="ECO:0000256" key="6">
    <source>
        <dbReference type="ARBA" id="ARBA00023088"/>
    </source>
</evidence>
<dbReference type="AlphaFoldDB" id="W7BBR7"/>
<evidence type="ECO:0000313" key="11">
    <source>
        <dbReference type="EMBL" id="EUJ17353.1"/>
    </source>
</evidence>
<evidence type="ECO:0000256" key="4">
    <source>
        <dbReference type="ARBA" id="ARBA00022525"/>
    </source>
</evidence>
<comment type="caution">
    <text evidence="11">The sequence shown here is derived from an EMBL/GenBank/DDBJ whole genome shotgun (WGS) entry which is preliminary data.</text>
</comment>
<dbReference type="RefSeq" id="WP_051998695.1">
    <property type="nucleotide sequence ID" value="NZ_AODD01000039.1"/>
</dbReference>
<dbReference type="InterPro" id="IPR013783">
    <property type="entry name" value="Ig-like_fold"/>
</dbReference>
<evidence type="ECO:0000256" key="7">
    <source>
        <dbReference type="SAM" id="MobiDB-lite"/>
    </source>
</evidence>
<evidence type="ECO:0000256" key="5">
    <source>
        <dbReference type="ARBA" id="ARBA00022729"/>
    </source>
</evidence>
<keyword evidence="6" id="KW-0572">Peptidoglycan-anchor</keyword>
<sequence length="785" mass="85311">MKIIHKLCYLVAILFMIFSQLPFGGASAATVNPTSPLAPGDDPRITITSPQEIGANARAVLMVTLAASSGRLNEDGEIKVVIPKNIVRDSTGQDIINSTTLGGVFYWGTSPLTDDGAGNWLLRIQYDHTRINQGNAFSSSIYVNFQAPAYWSTDPNAPDSVDFSAHLSNQQGVLSSDQASSTVGRLIIGRPPFTKQSDIRKDTVNNIPDVSMLSTNSPASNVFAILVNYNEENWKNVVISDIIPKDTSLTDPNEYVRASGDATVIDHFRIAKVTSWNGNTPQTFEYVTQNFKGSISTTSDGFSVNLGDIKEAYVIMYGQEVDAGITPAEFGVRYNTAKLSIDGTETSSMSIPVALDQTGFDQMELSKTVNQATLSTTSGEIIYSLVLNTHYGSLPAGTVVTDPLPNHVTYLDTIKMDPNYFSQPVYDKNTNTITYTLLKDLNAGESSAIDVKTFYENRNAQPNEQILNKAYYSYHGSHIYSDDAVTTLDGSAYLYKIDSDSKNPLAGAEFKIVDSNGKTVATNLVSDENGFINSGILQPGDYQFIEVKAPDGYVLDPTPIDFTVTLGQATPVNLTAINQLKGVGSVELTKLDRMSKKVLAGAEFELQDANGVAIQSDLVTNELGTITVNELDPGDYQFVETKAPSGYQLDQTPVTFTIKAGESETVKVVKENTFILADDPIDDEPISDDPTDDELVDKPVDEYPSIEEPITEKPVSQNEEYPSADINTPTKNKDITPSIERIDTTNKAPIQRVLPKTGESSLDILLLLGGLSLSGVAVYLLRRNK</sequence>
<keyword evidence="4" id="KW-0964">Secreted</keyword>
<reference evidence="11 12" key="1">
    <citation type="journal article" date="2014" name="Int. J. Syst. Evol. Microbiol.">
        <title>Listeria floridensis sp. nov., Listeria aquatica sp. nov., Listeria cornellensis sp. nov., Listeria riparia sp. nov. and Listeria grandensis sp. nov., from agricultural and natural environments.</title>
        <authorList>
            <person name="den Bakker H.C."/>
            <person name="Warchocki S."/>
            <person name="Wright E.M."/>
            <person name="Allred A.F."/>
            <person name="Ahlstrom C."/>
            <person name="Manuel C.S."/>
            <person name="Stasiewicz M.J."/>
            <person name="Burrell A."/>
            <person name="Roof S."/>
            <person name="Strawn L."/>
            <person name="Fortes E.D."/>
            <person name="Nightingale K.K."/>
            <person name="Kephart D."/>
            <person name="Wiedmann M."/>
        </authorList>
    </citation>
    <scope>NUCLEOTIDE SEQUENCE [LARGE SCALE GENOMIC DNA]</scope>
    <source>
        <strain evidence="12">FSL F6-971</strain>
    </source>
</reference>
<dbReference type="Proteomes" id="UP000019253">
    <property type="component" value="Unassembled WGS sequence"/>
</dbReference>
<protein>
    <submittedName>
        <fullName evidence="11">Collagen adhesion protein</fullName>
    </submittedName>
</protein>
<feature type="signal peptide" evidence="9">
    <location>
        <begin position="1"/>
        <end position="28"/>
    </location>
</feature>